<dbReference type="Gene3D" id="3.40.50.2000">
    <property type="entry name" value="Glycogen Phosphorylase B"/>
    <property type="match status" value="1"/>
</dbReference>
<evidence type="ECO:0000313" key="1">
    <source>
        <dbReference type="EMBL" id="KAF9679824.1"/>
    </source>
</evidence>
<reference evidence="1 2" key="1">
    <citation type="submission" date="2020-10" db="EMBL/GenBank/DDBJ databases">
        <title>Plant Genome Project.</title>
        <authorList>
            <person name="Zhang R.-G."/>
        </authorList>
    </citation>
    <scope>NUCLEOTIDE SEQUENCE [LARGE SCALE GENOMIC DNA]</scope>
    <source>
        <strain evidence="1">FAFU-HL-1</strain>
        <tissue evidence="1">Leaf</tissue>
    </source>
</reference>
<keyword evidence="2" id="KW-1185">Reference proteome</keyword>
<sequence>MCFVFLCDEEERELGRQQASGSCPHCGGLSSSFSVEGEIQPHFSSEKAVLPWKRSLPHDGAARRVLGDGEPKGKLRPFNMPELLILSPFFAYQGVNARVFEEMKKEKGYTTRDSAAESLRLVMEKEEGKIYREKAEEMKLYVVCRQKSTRQAHRKESSKCSEKQGNETIQMHEKLDRGAFTRGYC</sequence>
<protein>
    <submittedName>
        <fullName evidence="1">Uncharacterized protein</fullName>
    </submittedName>
</protein>
<dbReference type="Proteomes" id="UP000657918">
    <property type="component" value="Unassembled WGS sequence"/>
</dbReference>
<evidence type="ECO:0000313" key="2">
    <source>
        <dbReference type="Proteomes" id="UP000657918"/>
    </source>
</evidence>
<organism evidence="1 2">
    <name type="scientific">Salix dunnii</name>
    <dbReference type="NCBI Taxonomy" id="1413687"/>
    <lineage>
        <taxon>Eukaryota</taxon>
        <taxon>Viridiplantae</taxon>
        <taxon>Streptophyta</taxon>
        <taxon>Embryophyta</taxon>
        <taxon>Tracheophyta</taxon>
        <taxon>Spermatophyta</taxon>
        <taxon>Magnoliopsida</taxon>
        <taxon>eudicotyledons</taxon>
        <taxon>Gunneridae</taxon>
        <taxon>Pentapetalae</taxon>
        <taxon>rosids</taxon>
        <taxon>fabids</taxon>
        <taxon>Malpighiales</taxon>
        <taxon>Salicaceae</taxon>
        <taxon>Saliceae</taxon>
        <taxon>Salix</taxon>
    </lineage>
</organism>
<dbReference type="OrthoDB" id="610577at2759"/>
<dbReference type="EMBL" id="JADGMS010000006">
    <property type="protein sequence ID" value="KAF9679824.1"/>
    <property type="molecule type" value="Genomic_DNA"/>
</dbReference>
<dbReference type="AlphaFoldDB" id="A0A835K0S9"/>
<accession>A0A835K0S9</accession>
<comment type="caution">
    <text evidence="1">The sequence shown here is derived from an EMBL/GenBank/DDBJ whole genome shotgun (WGS) entry which is preliminary data.</text>
</comment>
<dbReference type="SUPFAM" id="SSF53756">
    <property type="entry name" value="UDP-Glycosyltransferase/glycogen phosphorylase"/>
    <property type="match status" value="1"/>
</dbReference>
<proteinExistence type="predicted"/>
<name>A0A835K0S9_9ROSI</name>
<gene>
    <name evidence="1" type="ORF">SADUNF_Sadunf06G0055200</name>
</gene>